<reference evidence="3" key="1">
    <citation type="submission" date="2023-02" db="EMBL/GenBank/DDBJ databases">
        <title>Genome of toxic invasive species Heracleum sosnowskyi carries increased number of genes despite the absence of recent whole-genome duplications.</title>
        <authorList>
            <person name="Schelkunov M."/>
            <person name="Shtratnikova V."/>
            <person name="Makarenko M."/>
            <person name="Klepikova A."/>
            <person name="Omelchenko D."/>
            <person name="Novikova G."/>
            <person name="Obukhova E."/>
            <person name="Bogdanov V."/>
            <person name="Penin A."/>
            <person name="Logacheva M."/>
        </authorList>
    </citation>
    <scope>NUCLEOTIDE SEQUENCE</scope>
    <source>
        <strain evidence="3">Hsosn_3</strain>
        <tissue evidence="3">Leaf</tissue>
    </source>
</reference>
<sequence length="612" mass="70917">MASDRSWVGRNRYNEAKYLTDEYKIGVDRFIQFAIDNLQEEDNGLIRCPCRECKNKWYKNPSTVKVDLYRHGIMQWYTRWNCHGEEDMPREEVRTSSVNTNYRDDDMYDAHDDDFEDCEDFEEEPNATAKKFYEMVVWAGPSSRKGKEKKDKGRACRSSKVRSSGSDGGVGGGSEGCNGSDEESYVEGSDEVVICNQKITYERKRRSCSEGDYPTKPPADAKPTVHFLKNKKCFRDPTPKHTLGHIARLKWDEHTLNSKGSKRQAFYSKCIWDFKEYYNYPKNYGEVEGDRVVRAHLKRNFKYYLNTEKKRVTKHVNECLKCGYSPDAINIKEMLKPHYFSQRAWNSICDHWGTPEFNMKSEKGKKARMMVEFTPRTGAKPFDQRREEIDAEREAKGEMPIPDDEFMGMVYDPTDPVVKDLQEKMIKIRSSQAELDEPTDEPQSPRTQREIQRIKDLHVTIQAKPPIRGRVFLRPHETLGEIVGGREATQWISKQAMTPDPVNVPDDIYKMMSTILDQVRQMVRSLPMREVKQSVLDEEVRKLATSKFPDPSQHSLQMHYIRTASGLLHLILEDNDKIIEEATVVDGTKAVMEGGSSKNEDEDQEAFMYPLA</sequence>
<accession>A0AAD8NDE6</accession>
<feature type="compositionally biased region" description="Gly residues" evidence="1">
    <location>
        <begin position="166"/>
        <end position="176"/>
    </location>
</feature>
<reference evidence="3" key="2">
    <citation type="submission" date="2023-05" db="EMBL/GenBank/DDBJ databases">
        <authorList>
            <person name="Schelkunov M.I."/>
        </authorList>
    </citation>
    <scope>NUCLEOTIDE SEQUENCE</scope>
    <source>
        <strain evidence="3">Hsosn_3</strain>
        <tissue evidence="3">Leaf</tissue>
    </source>
</reference>
<dbReference type="EMBL" id="JAUIZM010000001">
    <property type="protein sequence ID" value="KAK1404221.1"/>
    <property type="molecule type" value="Genomic_DNA"/>
</dbReference>
<proteinExistence type="predicted"/>
<evidence type="ECO:0000313" key="3">
    <source>
        <dbReference type="EMBL" id="KAK1404221.1"/>
    </source>
</evidence>
<keyword evidence="4" id="KW-1185">Reference proteome</keyword>
<gene>
    <name evidence="3" type="ORF">POM88_003826</name>
</gene>
<name>A0AAD8NDE6_9APIA</name>
<dbReference type="Proteomes" id="UP001237642">
    <property type="component" value="Unassembled WGS sequence"/>
</dbReference>
<feature type="domain" description="Transposase-associated" evidence="2">
    <location>
        <begin position="6"/>
        <end position="85"/>
    </location>
</feature>
<feature type="region of interest" description="Disordered" evidence="1">
    <location>
        <begin position="430"/>
        <end position="449"/>
    </location>
</feature>
<feature type="region of interest" description="Disordered" evidence="1">
    <location>
        <begin position="143"/>
        <end position="184"/>
    </location>
</feature>
<dbReference type="AlphaFoldDB" id="A0AAD8NDE6"/>
<protein>
    <recommendedName>
        <fullName evidence="2">Transposase-associated domain-containing protein</fullName>
    </recommendedName>
</protein>
<evidence type="ECO:0000313" key="4">
    <source>
        <dbReference type="Proteomes" id="UP001237642"/>
    </source>
</evidence>
<dbReference type="Pfam" id="PF13963">
    <property type="entry name" value="Transpos_assoc"/>
    <property type="match status" value="1"/>
</dbReference>
<evidence type="ECO:0000259" key="2">
    <source>
        <dbReference type="Pfam" id="PF13963"/>
    </source>
</evidence>
<evidence type="ECO:0000256" key="1">
    <source>
        <dbReference type="SAM" id="MobiDB-lite"/>
    </source>
</evidence>
<comment type="caution">
    <text evidence="3">The sequence shown here is derived from an EMBL/GenBank/DDBJ whole genome shotgun (WGS) entry which is preliminary data.</text>
</comment>
<dbReference type="InterPro" id="IPR029480">
    <property type="entry name" value="Transpos_assoc"/>
</dbReference>
<organism evidence="3 4">
    <name type="scientific">Heracleum sosnowskyi</name>
    <dbReference type="NCBI Taxonomy" id="360622"/>
    <lineage>
        <taxon>Eukaryota</taxon>
        <taxon>Viridiplantae</taxon>
        <taxon>Streptophyta</taxon>
        <taxon>Embryophyta</taxon>
        <taxon>Tracheophyta</taxon>
        <taxon>Spermatophyta</taxon>
        <taxon>Magnoliopsida</taxon>
        <taxon>eudicotyledons</taxon>
        <taxon>Gunneridae</taxon>
        <taxon>Pentapetalae</taxon>
        <taxon>asterids</taxon>
        <taxon>campanulids</taxon>
        <taxon>Apiales</taxon>
        <taxon>Apiaceae</taxon>
        <taxon>Apioideae</taxon>
        <taxon>apioid superclade</taxon>
        <taxon>Tordylieae</taxon>
        <taxon>Tordyliinae</taxon>
        <taxon>Heracleum</taxon>
    </lineage>
</organism>